<name>A0A6B0S2E2_9CETA</name>
<accession>A0A6B0S2E2</accession>
<gene>
    <name evidence="1" type="ORF">E5288_WYG003441</name>
</gene>
<proteinExistence type="predicted"/>
<organism evidence="1 2">
    <name type="scientific">Bos mutus</name>
    <name type="common">wild yak</name>
    <dbReference type="NCBI Taxonomy" id="72004"/>
    <lineage>
        <taxon>Eukaryota</taxon>
        <taxon>Metazoa</taxon>
        <taxon>Chordata</taxon>
        <taxon>Craniata</taxon>
        <taxon>Vertebrata</taxon>
        <taxon>Euteleostomi</taxon>
        <taxon>Mammalia</taxon>
        <taxon>Eutheria</taxon>
        <taxon>Laurasiatheria</taxon>
        <taxon>Artiodactyla</taxon>
        <taxon>Ruminantia</taxon>
        <taxon>Pecora</taxon>
        <taxon>Bovidae</taxon>
        <taxon>Bovinae</taxon>
        <taxon>Bos</taxon>
    </lineage>
</organism>
<evidence type="ECO:0000313" key="1">
    <source>
        <dbReference type="EMBL" id="MXQ96460.1"/>
    </source>
</evidence>
<protein>
    <submittedName>
        <fullName evidence="1">Uncharacterized protein</fullName>
    </submittedName>
</protein>
<evidence type="ECO:0000313" key="2">
    <source>
        <dbReference type="Proteomes" id="UP000322234"/>
    </source>
</evidence>
<keyword evidence="2" id="KW-1185">Reference proteome</keyword>
<reference evidence="1" key="1">
    <citation type="submission" date="2019-10" db="EMBL/GenBank/DDBJ databases">
        <title>The sequence and de novo assembly of the wild yak genome.</title>
        <authorList>
            <person name="Liu Y."/>
        </authorList>
    </citation>
    <scope>NUCLEOTIDE SEQUENCE [LARGE SCALE GENOMIC DNA]</scope>
    <source>
        <strain evidence="1">WY2019</strain>
    </source>
</reference>
<dbReference type="Proteomes" id="UP000322234">
    <property type="component" value="Unassembled WGS sequence"/>
</dbReference>
<dbReference type="EMBL" id="VBQZ03000163">
    <property type="protein sequence ID" value="MXQ96460.1"/>
    <property type="molecule type" value="Genomic_DNA"/>
</dbReference>
<comment type="caution">
    <text evidence="1">The sequence shown here is derived from an EMBL/GenBank/DDBJ whole genome shotgun (WGS) entry which is preliminary data.</text>
</comment>
<sequence>MKSFLVKFHPPPPKPPPPGHQCAIYRWGHHSECPHPAPAIRFYVLSMCQAAGGISGRPILEKSQTDDYPEGSAKVDVSTWRDRLPVLTTCELVPAALVVSLCPGFRKMYSLRLFEGLDCSHPSNEPPWRRLGDVSWGFRWMRIKHLGLKAEVMDYFLIAVKGNLVAGEKAGKQRPRERLKHVNASPERGLRYIFTQQMSFTSDQEPKFLRQETGMASMSQPSSAVDLWLKLSMPWPLHRYASVTIMAATIQMPDSYQRGFRNVGIP</sequence>
<dbReference type="AlphaFoldDB" id="A0A6B0S2E2"/>